<reference evidence="9 10" key="1">
    <citation type="submission" date="2017-02" db="EMBL/GenBank/DDBJ databases">
        <authorList>
            <person name="Peterson S.W."/>
        </authorList>
    </citation>
    <scope>NUCLEOTIDE SEQUENCE [LARGE SCALE GENOMIC DNA]</scope>
    <source>
        <strain evidence="9 10">ATCC 27749</strain>
    </source>
</reference>
<name>A0A1T4Y5I1_9FIRM</name>
<dbReference type="SUPFAM" id="SSF81345">
    <property type="entry name" value="ABC transporter involved in vitamin B12 uptake, BtuC"/>
    <property type="match status" value="1"/>
</dbReference>
<feature type="transmembrane region" description="Helical" evidence="8">
    <location>
        <begin position="256"/>
        <end position="285"/>
    </location>
</feature>
<feature type="transmembrane region" description="Helical" evidence="8">
    <location>
        <begin position="104"/>
        <end position="127"/>
    </location>
</feature>
<dbReference type="FunFam" id="1.10.3470.10:FF:000001">
    <property type="entry name" value="Vitamin B12 ABC transporter permease BtuC"/>
    <property type="match status" value="1"/>
</dbReference>
<keyword evidence="10" id="KW-1185">Reference proteome</keyword>
<dbReference type="GO" id="GO:0022857">
    <property type="term" value="F:transmembrane transporter activity"/>
    <property type="evidence" value="ECO:0007669"/>
    <property type="project" value="InterPro"/>
</dbReference>
<dbReference type="InterPro" id="IPR037294">
    <property type="entry name" value="ABC_BtuC-like"/>
</dbReference>
<dbReference type="RefSeq" id="WP_143402783.1">
    <property type="nucleotide sequence ID" value="NZ_FUYF01000038.1"/>
</dbReference>
<dbReference type="STRING" id="745368.SAMN02745178_02763"/>
<evidence type="ECO:0000256" key="3">
    <source>
        <dbReference type="ARBA" id="ARBA00022448"/>
    </source>
</evidence>
<evidence type="ECO:0000256" key="6">
    <source>
        <dbReference type="ARBA" id="ARBA00022989"/>
    </source>
</evidence>
<dbReference type="Proteomes" id="UP000190286">
    <property type="component" value="Unassembled WGS sequence"/>
</dbReference>
<dbReference type="GeneID" id="93339185"/>
<evidence type="ECO:0000256" key="8">
    <source>
        <dbReference type="SAM" id="Phobius"/>
    </source>
</evidence>
<evidence type="ECO:0000313" key="10">
    <source>
        <dbReference type="Proteomes" id="UP000190286"/>
    </source>
</evidence>
<gene>
    <name evidence="9" type="ORF">SAMN02745178_02763</name>
</gene>
<dbReference type="GO" id="GO:0033214">
    <property type="term" value="P:siderophore-iron import into cell"/>
    <property type="evidence" value="ECO:0007669"/>
    <property type="project" value="TreeGrafter"/>
</dbReference>
<comment type="subcellular location">
    <subcellularLocation>
        <location evidence="1">Cell membrane</location>
        <topology evidence="1">Multi-pass membrane protein</topology>
    </subcellularLocation>
</comment>
<dbReference type="Gene3D" id="1.10.3470.10">
    <property type="entry name" value="ABC transporter involved in vitamin B12 uptake, BtuC"/>
    <property type="match status" value="1"/>
</dbReference>
<keyword evidence="6 8" id="KW-1133">Transmembrane helix</keyword>
<dbReference type="InterPro" id="IPR000522">
    <property type="entry name" value="ABC_transptr_permease_BtuC"/>
</dbReference>
<keyword evidence="4" id="KW-1003">Cell membrane</keyword>
<feature type="transmembrane region" description="Helical" evidence="8">
    <location>
        <begin position="207"/>
        <end position="228"/>
    </location>
</feature>
<dbReference type="PANTHER" id="PTHR30472">
    <property type="entry name" value="FERRIC ENTEROBACTIN TRANSPORT SYSTEM PERMEASE PROTEIN"/>
    <property type="match status" value="1"/>
</dbReference>
<keyword evidence="3" id="KW-0813">Transport</keyword>
<dbReference type="PANTHER" id="PTHR30472:SF25">
    <property type="entry name" value="ABC TRANSPORTER PERMEASE PROTEIN MJ0876-RELATED"/>
    <property type="match status" value="1"/>
</dbReference>
<accession>A0A1T4Y5I1</accession>
<organism evidence="9 10">
    <name type="scientific">Gemmiger formicilis</name>
    <dbReference type="NCBI Taxonomy" id="745368"/>
    <lineage>
        <taxon>Bacteria</taxon>
        <taxon>Bacillati</taxon>
        <taxon>Bacillota</taxon>
        <taxon>Clostridia</taxon>
        <taxon>Eubacteriales</taxon>
        <taxon>Gemmiger</taxon>
    </lineage>
</organism>
<dbReference type="GO" id="GO:0005886">
    <property type="term" value="C:plasma membrane"/>
    <property type="evidence" value="ECO:0007669"/>
    <property type="project" value="UniProtKB-SubCell"/>
</dbReference>
<feature type="transmembrane region" description="Helical" evidence="8">
    <location>
        <begin position="165"/>
        <end position="187"/>
    </location>
</feature>
<sequence length="353" mass="37398">MKKKTETKKLIYIPALLALLVLSILLSASTGQVEIPLSDTFKILMERLFHVKLAGYAEIPSAYFNVVWMIRFPRALIAAAVGIGLSLCGIVMQAAVENPLADPYILGISSGATLGATFALMVGVGTLPLIGQASVSVCAFAGALLASFLVLFFANIGGHATGAKLVLSGTVINSMFSAFSNIMIYFANNAQALQNITFWIMGSTASATWSKVPAILVIVALTALFFLTQSNTLNLMLMGEEAATTLGINLTFWRRVYLIIASLITGILVSGCGMIGFVGLVIPHISRAIFGANHRVLTPYTILFGGIFMVLTDLLSRSLVSGSEVPVGIITAALGAPVFLYMLLKKDYGFGGK</sequence>
<evidence type="ECO:0000313" key="9">
    <source>
        <dbReference type="EMBL" id="SKA96990.1"/>
    </source>
</evidence>
<dbReference type="EMBL" id="FUYF01000038">
    <property type="protein sequence ID" value="SKA96990.1"/>
    <property type="molecule type" value="Genomic_DNA"/>
</dbReference>
<feature type="transmembrane region" description="Helical" evidence="8">
    <location>
        <begin position="72"/>
        <end position="92"/>
    </location>
</feature>
<evidence type="ECO:0000256" key="1">
    <source>
        <dbReference type="ARBA" id="ARBA00004651"/>
    </source>
</evidence>
<dbReference type="AlphaFoldDB" id="A0A1T4Y5I1"/>
<dbReference type="Pfam" id="PF01032">
    <property type="entry name" value="FecCD"/>
    <property type="match status" value="1"/>
</dbReference>
<dbReference type="OrthoDB" id="9792889at2"/>
<feature type="transmembrane region" description="Helical" evidence="8">
    <location>
        <begin position="297"/>
        <end position="315"/>
    </location>
</feature>
<keyword evidence="7 8" id="KW-0472">Membrane</keyword>
<evidence type="ECO:0000256" key="7">
    <source>
        <dbReference type="ARBA" id="ARBA00023136"/>
    </source>
</evidence>
<keyword evidence="5 8" id="KW-0812">Transmembrane</keyword>
<proteinExistence type="inferred from homology"/>
<evidence type="ECO:0000256" key="4">
    <source>
        <dbReference type="ARBA" id="ARBA00022475"/>
    </source>
</evidence>
<dbReference type="CDD" id="cd06550">
    <property type="entry name" value="TM_ABC_iron-siderophores_like"/>
    <property type="match status" value="1"/>
</dbReference>
<comment type="similarity">
    <text evidence="2">Belongs to the binding-protein-dependent transport system permease family. FecCD subfamily.</text>
</comment>
<feature type="transmembrane region" description="Helical" evidence="8">
    <location>
        <begin position="133"/>
        <end position="153"/>
    </location>
</feature>
<evidence type="ECO:0000256" key="2">
    <source>
        <dbReference type="ARBA" id="ARBA00007935"/>
    </source>
</evidence>
<feature type="transmembrane region" description="Helical" evidence="8">
    <location>
        <begin position="327"/>
        <end position="344"/>
    </location>
</feature>
<evidence type="ECO:0000256" key="5">
    <source>
        <dbReference type="ARBA" id="ARBA00022692"/>
    </source>
</evidence>
<protein>
    <submittedName>
        <fullName evidence="9">Iron complex transport system permease protein</fullName>
    </submittedName>
</protein>